<organism evidence="1 2">
    <name type="scientific">Marininema halotolerans</name>
    <dbReference type="NCBI Taxonomy" id="1155944"/>
    <lineage>
        <taxon>Bacteria</taxon>
        <taxon>Bacillati</taxon>
        <taxon>Bacillota</taxon>
        <taxon>Bacilli</taxon>
        <taxon>Bacillales</taxon>
        <taxon>Thermoactinomycetaceae</taxon>
        <taxon>Marininema</taxon>
    </lineage>
</organism>
<gene>
    <name evidence="1" type="ORF">SAMN05444972_10750</name>
</gene>
<evidence type="ECO:0000313" key="2">
    <source>
        <dbReference type="Proteomes" id="UP000198660"/>
    </source>
</evidence>
<dbReference type="Proteomes" id="UP000198660">
    <property type="component" value="Unassembled WGS sequence"/>
</dbReference>
<dbReference type="RefSeq" id="WP_091837176.1">
    <property type="nucleotide sequence ID" value="NZ_FPAA01000007.1"/>
</dbReference>
<sequence length="138" mass="15053">MNIQQLRLRKAIAPALGQFILRAKSDTAEVLQQNQQLKARRGVAQPLPLVVDIEVSKANQLLIGVLRSSASIYADQIAKGSSFNNVRTSLTLPLWARLTVVEAQISLKLALNNPRTPAWAKEPLRLAIALVQQALAGL</sequence>
<proteinExistence type="predicted"/>
<name>A0A1I6SFR0_9BACL</name>
<accession>A0A1I6SFR0</accession>
<keyword evidence="2" id="KW-1185">Reference proteome</keyword>
<dbReference type="AlphaFoldDB" id="A0A1I6SFR0"/>
<protein>
    <submittedName>
        <fullName evidence="1">Uncharacterized protein</fullName>
    </submittedName>
</protein>
<evidence type="ECO:0000313" key="1">
    <source>
        <dbReference type="EMBL" id="SFS75764.1"/>
    </source>
</evidence>
<reference evidence="2" key="1">
    <citation type="submission" date="2016-10" db="EMBL/GenBank/DDBJ databases">
        <authorList>
            <person name="Varghese N."/>
            <person name="Submissions S."/>
        </authorList>
    </citation>
    <scope>NUCLEOTIDE SEQUENCE [LARGE SCALE GENOMIC DNA]</scope>
    <source>
        <strain evidence="2">DSM 45789</strain>
    </source>
</reference>
<dbReference type="EMBL" id="FPAA01000007">
    <property type="protein sequence ID" value="SFS75764.1"/>
    <property type="molecule type" value="Genomic_DNA"/>
</dbReference>